<comment type="caution">
    <text evidence="3">The sequence shown here is derived from an EMBL/GenBank/DDBJ whole genome shotgun (WGS) entry which is preliminary data.</text>
</comment>
<evidence type="ECO:0000313" key="4">
    <source>
        <dbReference type="Proteomes" id="UP000580568"/>
    </source>
</evidence>
<feature type="domain" description="6-hydroxymethylpterin diphosphokinase MptE-like" evidence="2">
    <location>
        <begin position="165"/>
        <end position="334"/>
    </location>
</feature>
<gene>
    <name evidence="3" type="ORF">bsdtw1_03224</name>
</gene>
<evidence type="ECO:0000313" key="3">
    <source>
        <dbReference type="EMBL" id="GFP77110.1"/>
    </source>
</evidence>
<feature type="coiled-coil region" evidence="1">
    <location>
        <begin position="432"/>
        <end position="459"/>
    </location>
</feature>
<dbReference type="RefSeq" id="WP_183278499.1">
    <property type="nucleotide sequence ID" value="NZ_BLZR01000001.1"/>
</dbReference>
<reference evidence="3 4" key="1">
    <citation type="submission" date="2020-07" db="EMBL/GenBank/DDBJ databases">
        <title>A new beta-1,3-glucan-decomposing anaerobic bacterium isolated from anoxic soil subjected to biological soil disinfestation.</title>
        <authorList>
            <person name="Ueki A."/>
            <person name="Tonouchi A."/>
        </authorList>
    </citation>
    <scope>NUCLEOTIDE SEQUENCE [LARGE SCALE GENOMIC DNA]</scope>
    <source>
        <strain evidence="3 4">TW1</strain>
    </source>
</reference>
<dbReference type="Proteomes" id="UP000580568">
    <property type="component" value="Unassembled WGS sequence"/>
</dbReference>
<dbReference type="PANTHER" id="PTHR41786:SF1">
    <property type="entry name" value="6-HYDROXYMETHYLPTERIN DIPHOSPHOKINASE MPTE-LIKE DOMAIN-CONTAINING PROTEIN"/>
    <property type="match status" value="1"/>
</dbReference>
<keyword evidence="1" id="KW-0175">Coiled coil</keyword>
<name>A0A6V8SJI8_9CLOT</name>
<dbReference type="AlphaFoldDB" id="A0A6V8SJI8"/>
<dbReference type="EMBL" id="BLZR01000001">
    <property type="protein sequence ID" value="GFP77110.1"/>
    <property type="molecule type" value="Genomic_DNA"/>
</dbReference>
<evidence type="ECO:0000259" key="2">
    <source>
        <dbReference type="Pfam" id="PF01973"/>
    </source>
</evidence>
<sequence>MKIEESFDNKEIIKLEIANRSIYLGSKYNMTREIEKFKDVFNEINKHYQVIIFGAAGGSWIREMKEQFKEREIVFVEPLDELKEKLIENISEINNIKVISLESDTFQSDLKKVITKRFVQFVVFSNYDLIFPKEGYDLKNSIKDDITDKTINENTRVVFSKDWFENYLKNLPVIAQSERLNKYRAAFSKKPAIIVSAGPSLEKNIQLLKGNEDKFVIITGIRTLSTLRNEGIKADFACVIDGSEAMYNVAKESLNEETHLFFSESSNYKIINEYKGEKVYFTSPNYINLNIKLGNFSTDLVYQGGSVAHSCLAIAEYFDCDPIVFIGQDLAYTNNQIHSKNATIKGEKLETDNFDFYVKDIYGNDVPTTYSLDSFRKGFEEFIKGYYERTYINATEGGANINGTLIKTLKEVIDENNNVIDKSCIYRYDRPNLDKETMLNELKDNLKELIKIKKFAKEAIIENDNLVGNFKANNKKFKKALERLDYIDNIYKQKKDQFLLINSLFAPVIKAIDIQFYDEKVGNYESELEHVTFIAEKGKTLYENVNECIDFALPYINDAIKSLEDIISE</sequence>
<dbReference type="PANTHER" id="PTHR41786">
    <property type="entry name" value="MOTILITY ACCESSORY FACTOR MAF"/>
    <property type="match status" value="1"/>
</dbReference>
<dbReference type="Pfam" id="PF01973">
    <property type="entry name" value="MptE-like"/>
    <property type="match status" value="1"/>
</dbReference>
<proteinExistence type="predicted"/>
<protein>
    <recommendedName>
        <fullName evidence="2">6-hydroxymethylpterin diphosphokinase MptE-like domain-containing protein</fullName>
    </recommendedName>
</protein>
<accession>A0A6V8SJI8</accession>
<organism evidence="3 4">
    <name type="scientific">Clostridium fungisolvens</name>
    <dbReference type="NCBI Taxonomy" id="1604897"/>
    <lineage>
        <taxon>Bacteria</taxon>
        <taxon>Bacillati</taxon>
        <taxon>Bacillota</taxon>
        <taxon>Clostridia</taxon>
        <taxon>Eubacteriales</taxon>
        <taxon>Clostridiaceae</taxon>
        <taxon>Clostridium</taxon>
    </lineage>
</organism>
<dbReference type="InterPro" id="IPR002826">
    <property type="entry name" value="MptE-like"/>
</dbReference>
<evidence type="ECO:0000256" key="1">
    <source>
        <dbReference type="SAM" id="Coils"/>
    </source>
</evidence>
<keyword evidence="4" id="KW-1185">Reference proteome</keyword>